<organism evidence="1 2">
    <name type="scientific">Capronia coronata CBS 617.96</name>
    <dbReference type="NCBI Taxonomy" id="1182541"/>
    <lineage>
        <taxon>Eukaryota</taxon>
        <taxon>Fungi</taxon>
        <taxon>Dikarya</taxon>
        <taxon>Ascomycota</taxon>
        <taxon>Pezizomycotina</taxon>
        <taxon>Eurotiomycetes</taxon>
        <taxon>Chaetothyriomycetidae</taxon>
        <taxon>Chaetothyriales</taxon>
        <taxon>Herpotrichiellaceae</taxon>
        <taxon>Capronia</taxon>
    </lineage>
</organism>
<keyword evidence="2" id="KW-1185">Reference proteome</keyword>
<dbReference type="PANTHER" id="PTHR38791:SF1">
    <property type="entry name" value="TRANSCRIPTION FACTOR, PUTATIVE-RELATED"/>
    <property type="match status" value="1"/>
</dbReference>
<dbReference type="EMBL" id="AMWN01000006">
    <property type="protein sequence ID" value="EXJ83375.1"/>
    <property type="molecule type" value="Genomic_DNA"/>
</dbReference>
<reference evidence="1 2" key="1">
    <citation type="submission" date="2013-03" db="EMBL/GenBank/DDBJ databases">
        <title>The Genome Sequence of Capronia coronata CBS 617.96.</title>
        <authorList>
            <consortium name="The Broad Institute Genomics Platform"/>
            <person name="Cuomo C."/>
            <person name="de Hoog S."/>
            <person name="Gorbushina A."/>
            <person name="Walker B."/>
            <person name="Young S.K."/>
            <person name="Zeng Q."/>
            <person name="Gargeya S."/>
            <person name="Fitzgerald M."/>
            <person name="Haas B."/>
            <person name="Abouelleil A."/>
            <person name="Allen A.W."/>
            <person name="Alvarado L."/>
            <person name="Arachchi H.M."/>
            <person name="Berlin A.M."/>
            <person name="Chapman S.B."/>
            <person name="Gainer-Dewar J."/>
            <person name="Goldberg J."/>
            <person name="Griggs A."/>
            <person name="Gujja S."/>
            <person name="Hansen M."/>
            <person name="Howarth C."/>
            <person name="Imamovic A."/>
            <person name="Ireland A."/>
            <person name="Larimer J."/>
            <person name="McCowan C."/>
            <person name="Murphy C."/>
            <person name="Pearson M."/>
            <person name="Poon T.W."/>
            <person name="Priest M."/>
            <person name="Roberts A."/>
            <person name="Saif S."/>
            <person name="Shea T."/>
            <person name="Sisk P."/>
            <person name="Sykes S."/>
            <person name="Wortman J."/>
            <person name="Nusbaum C."/>
            <person name="Birren B."/>
        </authorList>
    </citation>
    <scope>NUCLEOTIDE SEQUENCE [LARGE SCALE GENOMIC DNA]</scope>
    <source>
        <strain evidence="1 2">CBS 617.96</strain>
    </source>
</reference>
<dbReference type="PANTHER" id="PTHR38791">
    <property type="entry name" value="ZN(II)2CYS6 TRANSCRIPTION FACTOR (EUROFUNG)-RELATED-RELATED"/>
    <property type="match status" value="1"/>
</dbReference>
<dbReference type="HOGENOM" id="CLU_860515_0_0_1"/>
<dbReference type="STRING" id="1182541.W9Y192"/>
<dbReference type="eggNOG" id="ENOG502SQ1D">
    <property type="taxonomic scope" value="Eukaryota"/>
</dbReference>
<dbReference type="AlphaFoldDB" id="W9Y192"/>
<comment type="caution">
    <text evidence="1">The sequence shown here is derived from an EMBL/GenBank/DDBJ whole genome shotgun (WGS) entry which is preliminary data.</text>
</comment>
<sequence>MTKIQQEMQELADSGIDALLMATMILDDYENTVFGSSQQSHHDTAIALLRVQQQTKGSRNLPIERAVRRSIIKTCILHGAGIPAFLKDGTVYEEDISMLELDSLLVGAACLREKSVNLPLDGNSENTSGHTKLTDLATEAEVLENALAAWPVVDRADWKFVRLPVSTSLESTQLFPLYGDSVHRYQSHGHATIWNMHRAVRARVNSIRIQCVSRLLLQGALSHSASVSEQLAVCRQTLDSSVRDLGESIPFFSQFSISTRKGFEELTTGRRLILSDSKIVPKMAALLAWALAMLFRIDAVEGSQKQWLKLVLKTVADSLQKLH</sequence>
<accession>W9Y192</accession>
<evidence type="ECO:0000313" key="2">
    <source>
        <dbReference type="Proteomes" id="UP000019484"/>
    </source>
</evidence>
<dbReference type="OrthoDB" id="2991872at2759"/>
<evidence type="ECO:0008006" key="3">
    <source>
        <dbReference type="Google" id="ProtNLM"/>
    </source>
</evidence>
<name>W9Y192_9EURO</name>
<gene>
    <name evidence="1" type="ORF">A1O1_06997</name>
</gene>
<dbReference type="InterPro" id="IPR053175">
    <property type="entry name" value="DHMBA_Reg_Transcription_Factor"/>
</dbReference>
<dbReference type="RefSeq" id="XP_007726061.1">
    <property type="nucleotide sequence ID" value="XM_007727871.1"/>
</dbReference>
<dbReference type="Proteomes" id="UP000019484">
    <property type="component" value="Unassembled WGS sequence"/>
</dbReference>
<evidence type="ECO:0000313" key="1">
    <source>
        <dbReference type="EMBL" id="EXJ83375.1"/>
    </source>
</evidence>
<dbReference type="GeneID" id="19161860"/>
<protein>
    <recommendedName>
        <fullName evidence="3">Transcription factor domain-containing protein</fullName>
    </recommendedName>
</protein>
<proteinExistence type="predicted"/>